<dbReference type="RefSeq" id="WP_014454998.1">
    <property type="nucleotide sequence ID" value="NC_017098.1"/>
</dbReference>
<protein>
    <recommendedName>
        <fullName evidence="1">PPi-type phosphoenolpyruvate carboxykinase lobe 2 domain-containing protein</fullName>
    </recommendedName>
</protein>
<gene>
    <name evidence="2" type="ordered locus">Spiaf_0914</name>
</gene>
<reference evidence="3" key="1">
    <citation type="journal article" date="2013" name="Stand. Genomic Sci.">
        <title>Complete genome sequence of the halophilic bacterium Spirochaeta africana type strain (Z-7692(T)) from the alkaline Lake Magadi in the East African Rift.</title>
        <authorList>
            <person name="Liolos K."/>
            <person name="Abt B."/>
            <person name="Scheuner C."/>
            <person name="Teshima H."/>
            <person name="Held B."/>
            <person name="Lapidus A."/>
            <person name="Nolan M."/>
            <person name="Lucas S."/>
            <person name="Deshpande S."/>
            <person name="Cheng J.F."/>
            <person name="Tapia R."/>
            <person name="Goodwin L.A."/>
            <person name="Pitluck S."/>
            <person name="Pagani I."/>
            <person name="Ivanova N."/>
            <person name="Mavromatis K."/>
            <person name="Mikhailova N."/>
            <person name="Huntemann M."/>
            <person name="Pati A."/>
            <person name="Chen A."/>
            <person name="Palaniappan K."/>
            <person name="Land M."/>
            <person name="Rohde M."/>
            <person name="Tindall B.J."/>
            <person name="Detter J.C."/>
            <person name="Goker M."/>
            <person name="Bristow J."/>
            <person name="Eisen J.A."/>
            <person name="Markowitz V."/>
            <person name="Hugenholtz P."/>
            <person name="Woyke T."/>
            <person name="Klenk H.P."/>
            <person name="Kyrpides N.C."/>
        </authorList>
    </citation>
    <scope>NUCLEOTIDE SEQUENCE</scope>
    <source>
        <strain evidence="3">ATCC 700263 / DSM 8902 / Z-7692</strain>
    </source>
</reference>
<dbReference type="InterPro" id="IPR058710">
    <property type="entry name" value="PEPCK_lobe_2"/>
</dbReference>
<dbReference type="KEGG" id="sfc:Spiaf_0914"/>
<proteinExistence type="predicted"/>
<name>H9UHL0_SPIAZ</name>
<dbReference type="eggNOG" id="ENOG502Z83I">
    <property type="taxonomic scope" value="Bacteria"/>
</dbReference>
<dbReference type="EMBL" id="CP003282">
    <property type="protein sequence ID" value="AFG37003.1"/>
    <property type="molecule type" value="Genomic_DNA"/>
</dbReference>
<keyword evidence="3" id="KW-1185">Reference proteome</keyword>
<dbReference type="Proteomes" id="UP000007383">
    <property type="component" value="Chromosome"/>
</dbReference>
<evidence type="ECO:0000313" key="2">
    <source>
        <dbReference type="EMBL" id="AFG37003.1"/>
    </source>
</evidence>
<accession>H9UHL0</accession>
<dbReference type="Pfam" id="PF26300">
    <property type="entry name" value="PEPCK_PPi_lobe_2"/>
    <property type="match status" value="1"/>
</dbReference>
<evidence type="ECO:0000259" key="1">
    <source>
        <dbReference type="Pfam" id="PF26300"/>
    </source>
</evidence>
<sequence length="1167" mass="132232">MTTIEQDIGMTRDITDPQEHGRIQRYINLKLASLGLPVSRAVESHDLDIAHDLIEHYIEKNRLLAEYQCPIDARLQAYIDDLLQDAGIDRPVIPTETVILDRYGLARTLSLPPDRDEFITDIVESYRVKQGVLHNPKHDRRTTKGSFHVAEGGLPVPPDKKSVPLATYGRLLQHAFTPPRDLMELPFTASQENTAASFVSLMLKPMVSPEVAGYSNKKYLEVRFLAPGNLVSNLDFVESIFGNAGDPYLPENDSGLDPEHWTGHTGMAILAPHLIRLTKKELGLPNSKDATERQKRDGMCWDKPDELYNDGMPFKITSRDQRGVIITIIADNYFGYSKKEVKAQISYSANLCGMYEEEHAGGALAFASYNLGVRFLPDSLTKTRNQSFDDVVRLMGDTVYVFPEGYARDKTYPSIFYLPEDARIYLDTQEAVWQRNGEEQRMQVLPDNVYLHPSGYKVRLEKHPSTPAWRLVGTDAEGVLCHKPCTVSGGGKSEISKSIWDAIQFGPVFISDFEQDMDEVARVFAHDYSQRFDPDADLDSLPPEAFPKFKGGKEALSRKNGLLDPSISLGFVINLLSPSSAWSDSYNQWIDSIPNSIKALAFLIKRFYRQSWGDDWRSHFSVDTINGLPGHEIRYGGRKLQGSYLRIGSRVDGSGWTFKLRQDCMPADKVQWEDDISASVVVPADQIHGLNPLYRNPSVKFVENCEYRLFQRPDDAIHRGYDKQAEGDMAQDGNFLCNFAPLKQSEAREFMHRAVEYYEYTQPMQDLIRRTAEDSSCAYFSVSSHPRIVDGTPTKNPRYLQTNPNLVRPRDRYLADISTRLARMVPIDQPVHHPVNAVLPGRRNNPADHKAGIRPLAVYNPIHYQELPELFMDFVASLTGKSPSTTGAGSEGPLTKGPFNALVATSDLNNALLSYILTGYHAFTTAAGYIGHKYKVDHDISLLMPEIWCRMTPDELDPQRLIELGYLEKVESFTHAGREIPASRLGYRITKDFCNAFLGRIFDHPETVFSEEMLKPEIQSIDDYADGIMNIVEAQRKVARSFLEDSSDEAAIPPLRALLHIMAEGSYQGKTEQDPEIRRLFDREYVLQSDWYQDRLSRLQQGRVALYERHIAYLKEFAHKSRHEDEVKRLAIDQRIEAAEHHLSRVRDPQFLQTINGTLGLDPLFTG</sequence>
<dbReference type="AlphaFoldDB" id="H9UHL0"/>
<dbReference type="PATRIC" id="fig|889378.3.peg.914"/>
<dbReference type="STRING" id="889378.Spiaf_0914"/>
<feature type="domain" description="PPi-type phosphoenolpyruvate carboxykinase lobe 2" evidence="1">
    <location>
        <begin position="510"/>
        <end position="635"/>
    </location>
</feature>
<organism evidence="2 3">
    <name type="scientific">Spirochaeta africana (strain ATCC 700263 / DSM 8902 / Z-7692)</name>
    <dbReference type="NCBI Taxonomy" id="889378"/>
    <lineage>
        <taxon>Bacteria</taxon>
        <taxon>Pseudomonadati</taxon>
        <taxon>Spirochaetota</taxon>
        <taxon>Spirochaetia</taxon>
        <taxon>Spirochaetales</taxon>
        <taxon>Spirochaetaceae</taxon>
        <taxon>Spirochaeta</taxon>
    </lineage>
</organism>
<dbReference type="HOGENOM" id="CLU_275663_0_0_12"/>
<evidence type="ECO:0000313" key="3">
    <source>
        <dbReference type="Proteomes" id="UP000007383"/>
    </source>
</evidence>